<evidence type="ECO:0000256" key="3">
    <source>
        <dbReference type="ARBA" id="ARBA00022692"/>
    </source>
</evidence>
<keyword evidence="7 9" id="KW-0472">Membrane</keyword>
<reference evidence="12" key="1">
    <citation type="submission" date="2025-08" db="UniProtKB">
        <authorList>
            <consortium name="RefSeq"/>
        </authorList>
    </citation>
    <scope>IDENTIFICATION</scope>
</reference>
<keyword evidence="3 9" id="KW-0812">Transmembrane</keyword>
<protein>
    <submittedName>
        <fullName evidence="12">Transmembrane protein 59-like</fullName>
    </submittedName>
</protein>
<dbReference type="GeneID" id="110986070"/>
<dbReference type="AlphaFoldDB" id="A0A8B7ZCI1"/>
<keyword evidence="4 10" id="KW-0732">Signal</keyword>
<evidence type="ECO:0000256" key="7">
    <source>
        <dbReference type="ARBA" id="ARBA00023136"/>
    </source>
</evidence>
<keyword evidence="5 9" id="KW-1133">Transmembrane helix</keyword>
<evidence type="ECO:0000256" key="9">
    <source>
        <dbReference type="SAM" id="Phobius"/>
    </source>
</evidence>
<evidence type="ECO:0000256" key="5">
    <source>
        <dbReference type="ARBA" id="ARBA00022989"/>
    </source>
</evidence>
<dbReference type="InterPro" id="IPR022065">
    <property type="entry name" value="Uncharacterised_TMEM59"/>
</dbReference>
<feature type="chain" id="PRO_5034877524" evidence="10">
    <location>
        <begin position="22"/>
        <end position="329"/>
    </location>
</feature>
<name>A0A8B7ZCI1_ACAPL</name>
<dbReference type="CTD" id="9528"/>
<proteinExistence type="inferred from homology"/>
<evidence type="ECO:0000256" key="4">
    <source>
        <dbReference type="ARBA" id="ARBA00022729"/>
    </source>
</evidence>
<dbReference type="Proteomes" id="UP000694845">
    <property type="component" value="Unplaced"/>
</dbReference>
<comment type="subcellular location">
    <subcellularLocation>
        <location evidence="1">Golgi apparatus membrane</location>
        <topology evidence="1">Single-pass type I membrane protein</topology>
    </subcellularLocation>
</comment>
<sequence length="329" mass="37102">MASRSVSRSIALLAIFGHIHALTTPESAFQNVLEDVSSCKESCERTFSEHTYPESNHLPACQRGCRLFSIMEFAEEDTQDFNTTKEMCSQACGEAYKDGGQLYACQLGCQNEVPFALQKQQELLSEEPNVHILTPILAIQSMCEKFSQFASFRFSSWLVYMRGDNGQVYIFESQPEVDIFTMDPKFQEEIIDFGKMSNNLETNLEVLSNRDSTDYPQKEDFTDDAYGWLDCVSKKSGLPRWLLGVTLLLSALAMIWLCCATTATAPDQRVSPQKVAIYNDLAYLQDSKKKFIHPIFIKSLPAKAVNATATDDDDELLILEDVKPQQTKI</sequence>
<gene>
    <name evidence="12" type="primary">LOC110986070</name>
</gene>
<keyword evidence="6" id="KW-0333">Golgi apparatus</keyword>
<organism evidence="11 12">
    <name type="scientific">Acanthaster planci</name>
    <name type="common">Crown-of-thorns starfish</name>
    <dbReference type="NCBI Taxonomy" id="133434"/>
    <lineage>
        <taxon>Eukaryota</taxon>
        <taxon>Metazoa</taxon>
        <taxon>Echinodermata</taxon>
        <taxon>Eleutherozoa</taxon>
        <taxon>Asterozoa</taxon>
        <taxon>Asteroidea</taxon>
        <taxon>Valvatacea</taxon>
        <taxon>Valvatida</taxon>
        <taxon>Acanthasteridae</taxon>
        <taxon>Acanthaster</taxon>
    </lineage>
</organism>
<dbReference type="RefSeq" id="XP_022103378.1">
    <property type="nucleotide sequence ID" value="XM_022247686.1"/>
</dbReference>
<dbReference type="Pfam" id="PF12280">
    <property type="entry name" value="BSMAP"/>
    <property type="match status" value="1"/>
</dbReference>
<evidence type="ECO:0000256" key="10">
    <source>
        <dbReference type="SAM" id="SignalP"/>
    </source>
</evidence>
<dbReference type="PANTHER" id="PTHR28652:SF2">
    <property type="entry name" value="TRANSMEMBRANE PROTEIN 59-LIKE PROTEIN"/>
    <property type="match status" value="1"/>
</dbReference>
<keyword evidence="8" id="KW-0325">Glycoprotein</keyword>
<comment type="similarity">
    <text evidence="2">Belongs to the TMEM59 family.</text>
</comment>
<feature type="signal peptide" evidence="10">
    <location>
        <begin position="1"/>
        <end position="21"/>
    </location>
</feature>
<dbReference type="OrthoDB" id="6371519at2759"/>
<keyword evidence="11" id="KW-1185">Reference proteome</keyword>
<dbReference type="GO" id="GO:0000139">
    <property type="term" value="C:Golgi membrane"/>
    <property type="evidence" value="ECO:0007669"/>
    <property type="project" value="UniProtKB-SubCell"/>
</dbReference>
<dbReference type="OMA" id="MGCHNQL"/>
<evidence type="ECO:0000256" key="1">
    <source>
        <dbReference type="ARBA" id="ARBA00004614"/>
    </source>
</evidence>
<evidence type="ECO:0000313" key="11">
    <source>
        <dbReference type="Proteomes" id="UP000694845"/>
    </source>
</evidence>
<evidence type="ECO:0000256" key="8">
    <source>
        <dbReference type="ARBA" id="ARBA00023180"/>
    </source>
</evidence>
<evidence type="ECO:0000256" key="2">
    <source>
        <dbReference type="ARBA" id="ARBA00009643"/>
    </source>
</evidence>
<feature type="transmembrane region" description="Helical" evidence="9">
    <location>
        <begin position="241"/>
        <end position="265"/>
    </location>
</feature>
<dbReference type="PANTHER" id="PTHR28652">
    <property type="entry name" value="TRANSMEMBRANE PROTEIN 59-LIKE PROTEIN"/>
    <property type="match status" value="1"/>
</dbReference>
<evidence type="ECO:0000256" key="6">
    <source>
        <dbReference type="ARBA" id="ARBA00023034"/>
    </source>
</evidence>
<dbReference type="KEGG" id="aplc:110986070"/>
<accession>A0A8B7ZCI1</accession>
<evidence type="ECO:0000313" key="12">
    <source>
        <dbReference type="RefSeq" id="XP_022103378.1"/>
    </source>
</evidence>